<dbReference type="Proteomes" id="UP000343317">
    <property type="component" value="Unassembled WGS sequence"/>
</dbReference>
<name>A0A5E4UY26_9BURK</name>
<evidence type="ECO:0000313" key="2">
    <source>
        <dbReference type="Proteomes" id="UP000343317"/>
    </source>
</evidence>
<dbReference type="EMBL" id="CABPSM010000005">
    <property type="protein sequence ID" value="VVE03430.1"/>
    <property type="molecule type" value="Genomic_DNA"/>
</dbReference>
<organism evidence="1 2">
    <name type="scientific">Pandoraea horticolens</name>
    <dbReference type="NCBI Taxonomy" id="2508298"/>
    <lineage>
        <taxon>Bacteria</taxon>
        <taxon>Pseudomonadati</taxon>
        <taxon>Pseudomonadota</taxon>
        <taxon>Betaproteobacteria</taxon>
        <taxon>Burkholderiales</taxon>
        <taxon>Burkholderiaceae</taxon>
        <taxon>Pandoraea</taxon>
    </lineage>
</organism>
<reference evidence="1 2" key="1">
    <citation type="submission" date="2019-08" db="EMBL/GenBank/DDBJ databases">
        <authorList>
            <person name="Peeters C."/>
        </authorList>
    </citation>
    <scope>NUCLEOTIDE SEQUENCE [LARGE SCALE GENOMIC DNA]</scope>
    <source>
        <strain evidence="1 2">LMG 31112</strain>
    </source>
</reference>
<dbReference type="AlphaFoldDB" id="A0A5E4UY26"/>
<proteinExistence type="predicted"/>
<protein>
    <submittedName>
        <fullName evidence="1">Uncharacterized protein</fullName>
    </submittedName>
</protein>
<gene>
    <name evidence="1" type="ORF">PHO31112_02255</name>
</gene>
<evidence type="ECO:0000313" key="1">
    <source>
        <dbReference type="EMBL" id="VVE03430.1"/>
    </source>
</evidence>
<sequence length="47" mass="5518">MFAGKQLNAEFIRKQQKWNRGDKTNAFPTQKLRPMRDVKGRDVPVLC</sequence>
<accession>A0A5E4UY26</accession>
<keyword evidence="2" id="KW-1185">Reference proteome</keyword>